<comment type="catalytic activity">
    <reaction evidence="4">
        <text>N-terminal L-lysyl-[protein] + L-leucyl-tRNA(Leu) = N-terminal L-leucyl-L-lysyl-[protein] + tRNA(Leu) + H(+)</text>
        <dbReference type="Rhea" id="RHEA:12340"/>
        <dbReference type="Rhea" id="RHEA-COMP:9613"/>
        <dbReference type="Rhea" id="RHEA-COMP:9622"/>
        <dbReference type="Rhea" id="RHEA-COMP:12670"/>
        <dbReference type="Rhea" id="RHEA-COMP:12671"/>
        <dbReference type="ChEBI" id="CHEBI:15378"/>
        <dbReference type="ChEBI" id="CHEBI:65249"/>
        <dbReference type="ChEBI" id="CHEBI:78442"/>
        <dbReference type="ChEBI" id="CHEBI:78494"/>
        <dbReference type="ChEBI" id="CHEBI:133043"/>
        <dbReference type="EC" id="2.3.2.6"/>
    </reaction>
</comment>
<evidence type="ECO:0000256" key="2">
    <source>
        <dbReference type="ARBA" id="ARBA00022679"/>
    </source>
</evidence>
<comment type="function">
    <text evidence="4">Functions in the N-end rule pathway of protein degradation where it conjugates Leu, Phe and, less efficiently, Met from aminoacyl-tRNAs to the N-termini of proteins containing an N-terminal arginine or lysine.</text>
</comment>
<dbReference type="AlphaFoldDB" id="A0A5B9Q697"/>
<dbReference type="NCBIfam" id="TIGR00667">
    <property type="entry name" value="aat"/>
    <property type="match status" value="1"/>
</dbReference>
<evidence type="ECO:0000256" key="1">
    <source>
        <dbReference type="ARBA" id="ARBA00022490"/>
    </source>
</evidence>
<dbReference type="HAMAP" id="MF_00688">
    <property type="entry name" value="Leu_Phe_trans"/>
    <property type="match status" value="1"/>
</dbReference>
<protein>
    <recommendedName>
        <fullName evidence="4">Leucyl/phenylalanyl-tRNA--protein transferase</fullName>
        <ecNumber evidence="4">2.3.2.6</ecNumber>
    </recommendedName>
    <alternativeName>
        <fullName evidence="4">L/F-transferase</fullName>
    </alternativeName>
    <alternativeName>
        <fullName evidence="4">Leucyltransferase</fullName>
    </alternativeName>
    <alternativeName>
        <fullName evidence="4">Phenyalanyltransferase</fullName>
    </alternativeName>
</protein>
<comment type="similarity">
    <text evidence="4">Belongs to the L/F-transferase family.</text>
</comment>
<keyword evidence="6" id="KW-1185">Reference proteome</keyword>
<dbReference type="EMBL" id="CP042913">
    <property type="protein sequence ID" value="QEG34564.1"/>
    <property type="molecule type" value="Genomic_DNA"/>
</dbReference>
<dbReference type="SUPFAM" id="SSF55729">
    <property type="entry name" value="Acyl-CoA N-acyltransferases (Nat)"/>
    <property type="match status" value="1"/>
</dbReference>
<dbReference type="InterPro" id="IPR042203">
    <property type="entry name" value="Leu/Phe-tRNA_Trfase_C"/>
</dbReference>
<dbReference type="Gene3D" id="3.40.630.70">
    <property type="entry name" value="Leucyl/phenylalanyl-tRNA-protein transferase, C-terminal domain"/>
    <property type="match status" value="1"/>
</dbReference>
<evidence type="ECO:0000256" key="3">
    <source>
        <dbReference type="ARBA" id="ARBA00023315"/>
    </source>
</evidence>
<dbReference type="InterPro" id="IPR042221">
    <property type="entry name" value="Leu/Phe-tRNA_Trfase_N"/>
</dbReference>
<keyword evidence="2 4" id="KW-0808">Transferase</keyword>
<accession>A0A5B9Q697</accession>
<dbReference type="FunFam" id="3.40.630.70:FF:000001">
    <property type="entry name" value="Leucyl/phenylalanyl-tRNA--protein transferase"/>
    <property type="match status" value="1"/>
</dbReference>
<dbReference type="OrthoDB" id="9815825at2"/>
<comment type="catalytic activity">
    <reaction evidence="4">
        <text>L-phenylalanyl-tRNA(Phe) + an N-terminal L-alpha-aminoacyl-[protein] = an N-terminal L-phenylalanyl-L-alpha-aminoacyl-[protein] + tRNA(Phe)</text>
        <dbReference type="Rhea" id="RHEA:43632"/>
        <dbReference type="Rhea" id="RHEA-COMP:9668"/>
        <dbReference type="Rhea" id="RHEA-COMP:9699"/>
        <dbReference type="Rhea" id="RHEA-COMP:10636"/>
        <dbReference type="Rhea" id="RHEA-COMP:10637"/>
        <dbReference type="ChEBI" id="CHEBI:78442"/>
        <dbReference type="ChEBI" id="CHEBI:78531"/>
        <dbReference type="ChEBI" id="CHEBI:78597"/>
        <dbReference type="ChEBI" id="CHEBI:83561"/>
        <dbReference type="EC" id="2.3.2.6"/>
    </reaction>
</comment>
<dbReference type="PANTHER" id="PTHR30098:SF2">
    <property type="entry name" value="LEUCYL_PHENYLALANYL-TRNA--PROTEIN TRANSFERASE"/>
    <property type="match status" value="1"/>
</dbReference>
<gene>
    <name evidence="4 5" type="primary">aat</name>
    <name evidence="5" type="ORF">Pr1d_18450</name>
</gene>
<dbReference type="Proteomes" id="UP000323917">
    <property type="component" value="Chromosome"/>
</dbReference>
<dbReference type="RefSeq" id="WP_148073194.1">
    <property type="nucleotide sequence ID" value="NZ_CP042913.1"/>
</dbReference>
<dbReference type="EC" id="2.3.2.6" evidence="4"/>
<keyword evidence="1 4" id="KW-0963">Cytoplasm</keyword>
<proteinExistence type="inferred from homology"/>
<dbReference type="GO" id="GO:0030163">
    <property type="term" value="P:protein catabolic process"/>
    <property type="evidence" value="ECO:0007669"/>
    <property type="project" value="UniProtKB-UniRule"/>
</dbReference>
<evidence type="ECO:0000313" key="5">
    <source>
        <dbReference type="EMBL" id="QEG34564.1"/>
    </source>
</evidence>
<evidence type="ECO:0000256" key="4">
    <source>
        <dbReference type="HAMAP-Rule" id="MF_00688"/>
    </source>
</evidence>
<organism evidence="5 6">
    <name type="scientific">Bythopirellula goksoeyrii</name>
    <dbReference type="NCBI Taxonomy" id="1400387"/>
    <lineage>
        <taxon>Bacteria</taxon>
        <taxon>Pseudomonadati</taxon>
        <taxon>Planctomycetota</taxon>
        <taxon>Planctomycetia</taxon>
        <taxon>Pirellulales</taxon>
        <taxon>Lacipirellulaceae</taxon>
        <taxon>Bythopirellula</taxon>
    </lineage>
</organism>
<comment type="catalytic activity">
    <reaction evidence="4">
        <text>N-terminal L-arginyl-[protein] + L-leucyl-tRNA(Leu) = N-terminal L-leucyl-L-arginyl-[protein] + tRNA(Leu) + H(+)</text>
        <dbReference type="Rhea" id="RHEA:50416"/>
        <dbReference type="Rhea" id="RHEA-COMP:9613"/>
        <dbReference type="Rhea" id="RHEA-COMP:9622"/>
        <dbReference type="Rhea" id="RHEA-COMP:12672"/>
        <dbReference type="Rhea" id="RHEA-COMP:12673"/>
        <dbReference type="ChEBI" id="CHEBI:15378"/>
        <dbReference type="ChEBI" id="CHEBI:64719"/>
        <dbReference type="ChEBI" id="CHEBI:78442"/>
        <dbReference type="ChEBI" id="CHEBI:78494"/>
        <dbReference type="ChEBI" id="CHEBI:133044"/>
        <dbReference type="EC" id="2.3.2.6"/>
    </reaction>
</comment>
<dbReference type="InterPro" id="IPR016181">
    <property type="entry name" value="Acyl_CoA_acyltransferase"/>
</dbReference>
<dbReference type="InterPro" id="IPR004616">
    <property type="entry name" value="Leu/Phe-tRNA_Trfase"/>
</dbReference>
<reference evidence="5 6" key="1">
    <citation type="submission" date="2019-08" db="EMBL/GenBank/DDBJ databases">
        <title>Deep-cultivation of Planctomycetes and their phenomic and genomic characterization uncovers novel biology.</title>
        <authorList>
            <person name="Wiegand S."/>
            <person name="Jogler M."/>
            <person name="Boedeker C."/>
            <person name="Pinto D."/>
            <person name="Vollmers J."/>
            <person name="Rivas-Marin E."/>
            <person name="Kohn T."/>
            <person name="Peeters S.H."/>
            <person name="Heuer A."/>
            <person name="Rast P."/>
            <person name="Oberbeckmann S."/>
            <person name="Bunk B."/>
            <person name="Jeske O."/>
            <person name="Meyerdierks A."/>
            <person name="Storesund J.E."/>
            <person name="Kallscheuer N."/>
            <person name="Luecker S."/>
            <person name="Lage O.M."/>
            <person name="Pohl T."/>
            <person name="Merkel B.J."/>
            <person name="Hornburger P."/>
            <person name="Mueller R.-W."/>
            <person name="Bruemmer F."/>
            <person name="Labrenz M."/>
            <person name="Spormann A.M."/>
            <person name="Op den Camp H."/>
            <person name="Overmann J."/>
            <person name="Amann R."/>
            <person name="Jetten M.S.M."/>
            <person name="Mascher T."/>
            <person name="Medema M.H."/>
            <person name="Devos D.P."/>
            <person name="Kaster A.-K."/>
            <person name="Ovreas L."/>
            <person name="Rohde M."/>
            <person name="Galperin M.Y."/>
            <person name="Jogler C."/>
        </authorList>
    </citation>
    <scope>NUCLEOTIDE SEQUENCE [LARGE SCALE GENOMIC DNA]</scope>
    <source>
        <strain evidence="5 6">Pr1d</strain>
    </source>
</reference>
<dbReference type="PANTHER" id="PTHR30098">
    <property type="entry name" value="LEUCYL/PHENYLALANYL-TRNA--PROTEIN TRANSFERASE"/>
    <property type="match status" value="1"/>
</dbReference>
<dbReference type="Gene3D" id="3.30.70.3550">
    <property type="entry name" value="Leucyl/phenylalanyl-tRNA-protein transferase, N-terminal domain"/>
    <property type="match status" value="1"/>
</dbReference>
<evidence type="ECO:0000313" key="6">
    <source>
        <dbReference type="Proteomes" id="UP000323917"/>
    </source>
</evidence>
<comment type="subcellular location">
    <subcellularLocation>
        <location evidence="4">Cytoplasm</location>
    </subcellularLocation>
</comment>
<dbReference type="KEGG" id="bgok:Pr1d_18450"/>
<name>A0A5B9Q697_9BACT</name>
<keyword evidence="3 4" id="KW-0012">Acyltransferase</keyword>
<dbReference type="GO" id="GO:0005737">
    <property type="term" value="C:cytoplasm"/>
    <property type="evidence" value="ECO:0007669"/>
    <property type="project" value="UniProtKB-SubCell"/>
</dbReference>
<dbReference type="Pfam" id="PF03588">
    <property type="entry name" value="Leu_Phe_trans"/>
    <property type="match status" value="1"/>
</dbReference>
<dbReference type="GO" id="GO:0008914">
    <property type="term" value="F:leucyl-tRNA--protein transferase activity"/>
    <property type="evidence" value="ECO:0007669"/>
    <property type="project" value="UniProtKB-UniRule"/>
</dbReference>
<sequence length="215" mass="23991">MPPKYFPNPAESSADGLVAVGGDLAPERLLDAYSHGIFPWPMDDFEPHVWWSPDPRAVLPLDGFRASRRLLRRVRSGQFTTTFDKEFGEVMRACATGPGRAGGTWITPDMIEGYCELHRLGHAHSVEVWQADKLVGGVYGVSVGGLFAAESMFHRERDASKVALFRLVEHLNARGYQLLDVQQWTSHTGSLGVIEIPRSEYLQRLVEVVDLPVTF</sequence>